<proteinExistence type="predicted"/>
<comment type="cofactor">
    <cofactor evidence="1">
        <name>FAD</name>
        <dbReference type="ChEBI" id="CHEBI:57692"/>
    </cofactor>
</comment>
<keyword evidence="6" id="KW-1185">Reference proteome</keyword>
<dbReference type="InterPro" id="IPR050415">
    <property type="entry name" value="MRET"/>
</dbReference>
<dbReference type="PROSITE" id="PS51384">
    <property type="entry name" value="FAD_FR"/>
    <property type="match status" value="1"/>
</dbReference>
<protein>
    <submittedName>
        <fullName evidence="5">Ferredoxin-NADP reductase</fullName>
    </submittedName>
</protein>
<dbReference type="PRINTS" id="PR00371">
    <property type="entry name" value="FPNCR"/>
</dbReference>
<keyword evidence="2" id="KW-0001">2Fe-2S</keyword>
<evidence type="ECO:0000313" key="6">
    <source>
        <dbReference type="Proteomes" id="UP001257739"/>
    </source>
</evidence>
<reference evidence="5 6" key="1">
    <citation type="submission" date="2023-07" db="EMBL/GenBank/DDBJ databases">
        <title>Sorghum-associated microbial communities from plants grown in Nebraska, USA.</title>
        <authorList>
            <person name="Schachtman D."/>
        </authorList>
    </citation>
    <scope>NUCLEOTIDE SEQUENCE [LARGE SCALE GENOMIC DNA]</scope>
    <source>
        <strain evidence="5 6">BE248</strain>
    </source>
</reference>
<dbReference type="Pfam" id="PF00970">
    <property type="entry name" value="FAD_binding_6"/>
    <property type="match status" value="1"/>
</dbReference>
<feature type="domain" description="FAD-binding FR-type" evidence="4">
    <location>
        <begin position="8"/>
        <end position="109"/>
    </location>
</feature>
<dbReference type="Gene3D" id="2.40.30.10">
    <property type="entry name" value="Translation factors"/>
    <property type="match status" value="1"/>
</dbReference>
<dbReference type="Proteomes" id="UP001257739">
    <property type="component" value="Unassembled WGS sequence"/>
</dbReference>
<evidence type="ECO:0000259" key="4">
    <source>
        <dbReference type="PROSITE" id="PS51384"/>
    </source>
</evidence>
<keyword evidence="2" id="KW-0479">Metal-binding</keyword>
<dbReference type="PANTHER" id="PTHR47354:SF5">
    <property type="entry name" value="PROTEIN RFBI"/>
    <property type="match status" value="1"/>
</dbReference>
<keyword evidence="2" id="KW-0408">Iron</keyword>
<dbReference type="InterPro" id="IPR001709">
    <property type="entry name" value="Flavoprot_Pyr_Nucl_cyt_Rdtase"/>
</dbReference>
<evidence type="ECO:0000256" key="2">
    <source>
        <dbReference type="ARBA" id="ARBA00022714"/>
    </source>
</evidence>
<dbReference type="InterPro" id="IPR017927">
    <property type="entry name" value="FAD-bd_FR_type"/>
</dbReference>
<dbReference type="RefSeq" id="WP_309967782.1">
    <property type="nucleotide sequence ID" value="NZ_JAVDWH010000001.1"/>
</dbReference>
<gene>
    <name evidence="5" type="ORF">J2X11_001110</name>
</gene>
<dbReference type="SUPFAM" id="SSF52343">
    <property type="entry name" value="Ferredoxin reductase-like, C-terminal NADP-linked domain"/>
    <property type="match status" value="1"/>
</dbReference>
<organism evidence="5 6">
    <name type="scientific">Aeromicrobium panaciterrae</name>
    <dbReference type="NCBI Taxonomy" id="363861"/>
    <lineage>
        <taxon>Bacteria</taxon>
        <taxon>Bacillati</taxon>
        <taxon>Actinomycetota</taxon>
        <taxon>Actinomycetes</taxon>
        <taxon>Propionibacteriales</taxon>
        <taxon>Nocardioidaceae</taxon>
        <taxon>Aeromicrobium</taxon>
    </lineage>
</organism>
<dbReference type="InterPro" id="IPR017938">
    <property type="entry name" value="Riboflavin_synthase-like_b-brl"/>
</dbReference>
<keyword evidence="3" id="KW-0411">Iron-sulfur</keyword>
<dbReference type="InterPro" id="IPR039261">
    <property type="entry name" value="FNR_nucleotide-bd"/>
</dbReference>
<evidence type="ECO:0000256" key="1">
    <source>
        <dbReference type="ARBA" id="ARBA00001974"/>
    </source>
</evidence>
<dbReference type="PANTHER" id="PTHR47354">
    <property type="entry name" value="NADH OXIDOREDUCTASE HCR"/>
    <property type="match status" value="1"/>
</dbReference>
<evidence type="ECO:0000313" key="5">
    <source>
        <dbReference type="EMBL" id="MDR7086271.1"/>
    </source>
</evidence>
<sequence>MTSVPVGRSWTTGIVREIERPTDQLVKIRFEVADRTPHRPGQHYVVRLRAPDDYTAQRSYSIASDPDDPLVEIMVEVLPRGEVSPFLHEIAEVGDEFELRGPIGRWFVWNDDVPSICIGGGSGVVPFVSMMRYAQRTGIDPRLRVIASAQTRERLPYVDELESYGALVALTRENHHDRVAAHIYPDEVKALAFGAQRAYVCGSVGFVSFAGRILGDAGISDENVRVEQFGPSA</sequence>
<comment type="caution">
    <text evidence="5">The sequence shown here is derived from an EMBL/GenBank/DDBJ whole genome shotgun (WGS) entry which is preliminary data.</text>
</comment>
<evidence type="ECO:0000256" key="3">
    <source>
        <dbReference type="ARBA" id="ARBA00023014"/>
    </source>
</evidence>
<dbReference type="SUPFAM" id="SSF63380">
    <property type="entry name" value="Riboflavin synthase domain-like"/>
    <property type="match status" value="1"/>
</dbReference>
<dbReference type="InterPro" id="IPR008333">
    <property type="entry name" value="Cbr1-like_FAD-bd_dom"/>
</dbReference>
<accession>A0ABU1UM59</accession>
<dbReference type="Gene3D" id="3.40.50.80">
    <property type="entry name" value="Nucleotide-binding domain of ferredoxin-NADP reductase (FNR) module"/>
    <property type="match status" value="1"/>
</dbReference>
<dbReference type="EMBL" id="JAVDWH010000001">
    <property type="protein sequence ID" value="MDR7086271.1"/>
    <property type="molecule type" value="Genomic_DNA"/>
</dbReference>
<name>A0ABU1UM59_9ACTN</name>
<dbReference type="PRINTS" id="PR00410">
    <property type="entry name" value="PHEHYDRXLASE"/>
</dbReference>